<organism evidence="1 2">
    <name type="scientific">Pseudoxanthomonas winnipegensis</name>
    <dbReference type="NCBI Taxonomy" id="2480810"/>
    <lineage>
        <taxon>Bacteria</taxon>
        <taxon>Pseudomonadati</taxon>
        <taxon>Pseudomonadota</taxon>
        <taxon>Gammaproteobacteria</taxon>
        <taxon>Lysobacterales</taxon>
        <taxon>Lysobacteraceae</taxon>
        <taxon>Pseudoxanthomonas</taxon>
    </lineage>
</organism>
<proteinExistence type="predicted"/>
<gene>
    <name evidence="1" type="ORF">EA661_10855</name>
</gene>
<dbReference type="Proteomes" id="UP000291286">
    <property type="component" value="Unassembled WGS sequence"/>
</dbReference>
<dbReference type="RefSeq" id="WP_130518532.1">
    <property type="nucleotide sequence ID" value="NZ_SHMA01000002.1"/>
</dbReference>
<accession>A0A4Q8LJY6</accession>
<name>A0A4Q8LJY6_9GAMM</name>
<evidence type="ECO:0000313" key="1">
    <source>
        <dbReference type="EMBL" id="TAA29997.1"/>
    </source>
</evidence>
<reference evidence="1 2" key="1">
    <citation type="submission" date="2019-02" db="EMBL/GenBank/DDBJ databases">
        <title>WGS of Pseudoxanthomonas species novum from clinical isolates.</title>
        <authorList>
            <person name="Bernier A.-M."/>
            <person name="Bernard K."/>
            <person name="Vachon A."/>
        </authorList>
    </citation>
    <scope>NUCLEOTIDE SEQUENCE [LARGE SCALE GENOMIC DNA]</scope>
    <source>
        <strain evidence="1 2">NML171202</strain>
    </source>
</reference>
<comment type="caution">
    <text evidence="1">The sequence shown here is derived from an EMBL/GenBank/DDBJ whole genome shotgun (WGS) entry which is preliminary data.</text>
</comment>
<dbReference type="AlphaFoldDB" id="A0A4Q8LJY6"/>
<protein>
    <submittedName>
        <fullName evidence="1">Uncharacterized protein</fullName>
    </submittedName>
</protein>
<dbReference type="EMBL" id="SHMB01000003">
    <property type="protein sequence ID" value="TAA29997.1"/>
    <property type="molecule type" value="Genomic_DNA"/>
</dbReference>
<sequence length="84" mass="9035">MASRSFTFGVGLALAILMAVLLHLALHGAAAGRAVARARQQLAPGYKYATQSIQWGGGRGRAVVAAYNDHEIKYVPVQWDDQEP</sequence>
<evidence type="ECO:0000313" key="2">
    <source>
        <dbReference type="Proteomes" id="UP000291286"/>
    </source>
</evidence>